<feature type="compositionally biased region" description="Basic and acidic residues" evidence="1">
    <location>
        <begin position="53"/>
        <end position="65"/>
    </location>
</feature>
<organism evidence="3 4">
    <name type="scientific">Mytilus galloprovincialis</name>
    <name type="common">Mediterranean mussel</name>
    <dbReference type="NCBI Taxonomy" id="29158"/>
    <lineage>
        <taxon>Eukaryota</taxon>
        <taxon>Metazoa</taxon>
        <taxon>Spiralia</taxon>
        <taxon>Lophotrochozoa</taxon>
        <taxon>Mollusca</taxon>
        <taxon>Bivalvia</taxon>
        <taxon>Autobranchia</taxon>
        <taxon>Pteriomorphia</taxon>
        <taxon>Mytilida</taxon>
        <taxon>Mytiloidea</taxon>
        <taxon>Mytilidae</taxon>
        <taxon>Mytilinae</taxon>
        <taxon>Mytilus</taxon>
    </lineage>
</organism>
<proteinExistence type="predicted"/>
<keyword evidence="4" id="KW-1185">Reference proteome</keyword>
<dbReference type="AlphaFoldDB" id="A0A8B6BSE3"/>
<keyword evidence="2" id="KW-1133">Transmembrane helix</keyword>
<keyword evidence="2" id="KW-0812">Transmembrane</keyword>
<protein>
    <submittedName>
        <fullName evidence="3">Uncharacterized protein</fullName>
    </submittedName>
</protein>
<evidence type="ECO:0000313" key="3">
    <source>
        <dbReference type="EMBL" id="VDH94268.1"/>
    </source>
</evidence>
<evidence type="ECO:0000313" key="4">
    <source>
        <dbReference type="Proteomes" id="UP000596742"/>
    </source>
</evidence>
<feature type="compositionally biased region" description="Basic and acidic residues" evidence="1">
    <location>
        <begin position="27"/>
        <end position="36"/>
    </location>
</feature>
<feature type="region of interest" description="Disordered" evidence="1">
    <location>
        <begin position="27"/>
        <end position="97"/>
    </location>
</feature>
<evidence type="ECO:0000256" key="2">
    <source>
        <dbReference type="SAM" id="Phobius"/>
    </source>
</evidence>
<dbReference type="EMBL" id="UYJE01000562">
    <property type="protein sequence ID" value="VDH94268.1"/>
    <property type="molecule type" value="Genomic_DNA"/>
</dbReference>
<gene>
    <name evidence="3" type="ORF">MGAL_10B081804</name>
</gene>
<reference evidence="3" key="1">
    <citation type="submission" date="2018-11" db="EMBL/GenBank/DDBJ databases">
        <authorList>
            <person name="Alioto T."/>
            <person name="Alioto T."/>
        </authorList>
    </citation>
    <scope>NUCLEOTIDE SEQUENCE</scope>
</reference>
<accession>A0A8B6BSE3</accession>
<feature type="transmembrane region" description="Helical" evidence="2">
    <location>
        <begin position="189"/>
        <end position="212"/>
    </location>
</feature>
<dbReference type="OrthoDB" id="6095076at2759"/>
<comment type="caution">
    <text evidence="3">The sequence shown here is derived from an EMBL/GenBank/DDBJ whole genome shotgun (WGS) entry which is preliminary data.</text>
</comment>
<evidence type="ECO:0000256" key="1">
    <source>
        <dbReference type="SAM" id="MobiDB-lite"/>
    </source>
</evidence>
<name>A0A8B6BSE3_MYTGA</name>
<dbReference type="Proteomes" id="UP000596742">
    <property type="component" value="Unassembled WGS sequence"/>
</dbReference>
<sequence length="220" mass="24973">MTDYSDIDKDAEVYVRESESYTLQNEVEKWNKDAKKSKQNKSDPPIFNKTHKSLADEGTDHRLTSDECAGYSKDQPDISEPMNQQHKTDPSIEIRSQTTDGVTFNVGQVDTLRQVTLNTGQSQAHDTIPSNVRHLQLCVCTGITGFGILYYNSHLLSESCSLLKNNVTMSLQSEVFVSALRRACFSNSMVFPLILFILLVVMIVFVIPAYFWDRTRNQHL</sequence>
<keyword evidence="2" id="KW-0472">Membrane</keyword>